<protein>
    <submittedName>
        <fullName evidence="5">LysM peptidoglycan-binding domain-containing protein</fullName>
    </submittedName>
</protein>
<dbReference type="GO" id="GO:0009254">
    <property type="term" value="P:peptidoglycan turnover"/>
    <property type="evidence" value="ECO:0007669"/>
    <property type="project" value="InterPro"/>
</dbReference>
<dbReference type="InterPro" id="IPR018392">
    <property type="entry name" value="LysM"/>
</dbReference>
<evidence type="ECO:0000313" key="6">
    <source>
        <dbReference type="Proteomes" id="UP001269400"/>
    </source>
</evidence>
<comment type="caution">
    <text evidence="5">The sequence shown here is derived from an EMBL/GenBank/DDBJ whole genome shotgun (WGS) entry which is preliminary data.</text>
</comment>
<gene>
    <name evidence="5" type="ORF">O0Q50_09270</name>
</gene>
<dbReference type="InterPro" id="IPR036908">
    <property type="entry name" value="RlpA-like_sf"/>
</dbReference>
<evidence type="ECO:0000259" key="4">
    <source>
        <dbReference type="PROSITE" id="PS51782"/>
    </source>
</evidence>
<accession>A0AAX6N783</accession>
<evidence type="ECO:0000313" key="5">
    <source>
        <dbReference type="EMBL" id="MDU9691355.1"/>
    </source>
</evidence>
<evidence type="ECO:0000256" key="3">
    <source>
        <dbReference type="SAM" id="SignalP"/>
    </source>
</evidence>
<reference evidence="5" key="1">
    <citation type="journal article" date="2022" name="J Environ Chem Eng">
        <title>Biodegradation of petroleum oil using a constructed nonpathogenic and heavy metal-tolerant bacterial consortium isolated from marine sponges.</title>
        <authorList>
            <person name="Dechsakulwatana C."/>
            <person name="Rungsihiranrut A."/>
            <person name="Muangchinda C."/>
            <person name="Ningthoujam R."/>
            <person name="Klankeo P."/>
            <person name="Pinyakong O."/>
        </authorList>
    </citation>
    <scope>NUCLEOTIDE SEQUENCE</scope>
    <source>
        <strain evidence="5">TL01-2</strain>
    </source>
</reference>
<dbReference type="RefSeq" id="WP_316910135.1">
    <property type="nucleotide sequence ID" value="NZ_JAPTGD010000001.1"/>
</dbReference>
<dbReference type="InterPro" id="IPR051933">
    <property type="entry name" value="Resuscitation_pf_RpfB"/>
</dbReference>
<reference evidence="5" key="2">
    <citation type="submission" date="2022-12" db="EMBL/GenBank/DDBJ databases">
        <authorList>
            <person name="Dechsakulwatana C."/>
            <person name="Rungsihiranrut A."/>
            <person name="Muangchinda C."/>
            <person name="Ningthoujam R."/>
            <person name="Klankeo P."/>
            <person name="Pinyakong O."/>
        </authorList>
    </citation>
    <scope>NUCLEOTIDE SEQUENCE</scope>
    <source>
        <strain evidence="5">TL01-2</strain>
    </source>
</reference>
<dbReference type="AlphaFoldDB" id="A0AAX6N783"/>
<feature type="signal peptide" evidence="3">
    <location>
        <begin position="1"/>
        <end position="21"/>
    </location>
</feature>
<dbReference type="Gene3D" id="3.10.350.10">
    <property type="entry name" value="LysM domain"/>
    <property type="match status" value="2"/>
</dbReference>
<dbReference type="Pfam" id="PF01476">
    <property type="entry name" value="LysM"/>
    <property type="match status" value="2"/>
</dbReference>
<dbReference type="Gene3D" id="2.40.40.10">
    <property type="entry name" value="RlpA-like domain"/>
    <property type="match status" value="1"/>
</dbReference>
<feature type="chain" id="PRO_5043601482" evidence="3">
    <location>
        <begin position="22"/>
        <end position="334"/>
    </location>
</feature>
<dbReference type="EMBL" id="JAPTGD010000001">
    <property type="protein sequence ID" value="MDU9691355.1"/>
    <property type="molecule type" value="Genomic_DNA"/>
</dbReference>
<dbReference type="InterPro" id="IPR036779">
    <property type="entry name" value="LysM_dom_sf"/>
</dbReference>
<dbReference type="Proteomes" id="UP001269400">
    <property type="component" value="Unassembled WGS sequence"/>
</dbReference>
<feature type="domain" description="LysM" evidence="4">
    <location>
        <begin position="77"/>
        <end position="120"/>
    </location>
</feature>
<proteinExistence type="predicted"/>
<sequence length="334" mass="35916">MKKFIFTLGTTAILSAGFVGAASASTSGTYHVEKGDTLWKVAQKHSVSVDELKDANNLTSNIIYPNQELNVATIKEMTHKVQQGNTLWSISQQYGVTVDQIKEWNGLTSDLIYPGEQLKIQSPNGQAQQPSPSVAQAAPEAQQAQAPAEQTQEEQQQAQAEQAQKEQQQAQAEQAQKEQQQAQAEQAQKEQQQAQAEQAQKEQQQAQAEQAQKEQQQAQAEQAQKEQQQPAESSQQASGKSMTVEATAYTANCAGCSGTTATGVDLKANPNQKVIAVDPSVIPLGSKVYVEGYGEAVAADTGGAIKGNRIDVFVPSEGDAQQFGRKSVKITVMN</sequence>
<dbReference type="PANTHER" id="PTHR39160:SF6">
    <property type="entry name" value="CELL WALL-BINDING PROTEIN YOCH"/>
    <property type="match status" value="1"/>
</dbReference>
<dbReference type="SUPFAM" id="SSF54106">
    <property type="entry name" value="LysM domain"/>
    <property type="match status" value="2"/>
</dbReference>
<dbReference type="PROSITE" id="PS51782">
    <property type="entry name" value="LYSM"/>
    <property type="match status" value="2"/>
</dbReference>
<name>A0AAX6N783_PRIAR</name>
<evidence type="ECO:0000256" key="1">
    <source>
        <dbReference type="ARBA" id="ARBA00022729"/>
    </source>
</evidence>
<feature type="compositionally biased region" description="Low complexity" evidence="2">
    <location>
        <begin position="126"/>
        <end position="238"/>
    </location>
</feature>
<dbReference type="GO" id="GO:0019867">
    <property type="term" value="C:outer membrane"/>
    <property type="evidence" value="ECO:0007669"/>
    <property type="project" value="InterPro"/>
</dbReference>
<dbReference type="Pfam" id="PF06725">
    <property type="entry name" value="3D"/>
    <property type="match status" value="1"/>
</dbReference>
<dbReference type="PANTHER" id="PTHR39160">
    <property type="entry name" value="CELL WALL-BINDING PROTEIN YOCH"/>
    <property type="match status" value="1"/>
</dbReference>
<dbReference type="GO" id="GO:0004553">
    <property type="term" value="F:hydrolase activity, hydrolyzing O-glycosyl compounds"/>
    <property type="evidence" value="ECO:0007669"/>
    <property type="project" value="InterPro"/>
</dbReference>
<organism evidence="5 6">
    <name type="scientific">Priestia aryabhattai</name>
    <name type="common">Bacillus aryabhattai</name>
    <dbReference type="NCBI Taxonomy" id="412384"/>
    <lineage>
        <taxon>Bacteria</taxon>
        <taxon>Bacillati</taxon>
        <taxon>Bacillota</taxon>
        <taxon>Bacilli</taxon>
        <taxon>Bacillales</taxon>
        <taxon>Bacillaceae</taxon>
        <taxon>Priestia</taxon>
    </lineage>
</organism>
<dbReference type="InterPro" id="IPR010611">
    <property type="entry name" value="3D_dom"/>
</dbReference>
<feature type="region of interest" description="Disordered" evidence="2">
    <location>
        <begin position="121"/>
        <end position="240"/>
    </location>
</feature>
<dbReference type="SMART" id="SM00257">
    <property type="entry name" value="LysM"/>
    <property type="match status" value="2"/>
</dbReference>
<dbReference type="SUPFAM" id="SSF50685">
    <property type="entry name" value="Barwin-like endoglucanases"/>
    <property type="match status" value="1"/>
</dbReference>
<evidence type="ECO:0000256" key="2">
    <source>
        <dbReference type="SAM" id="MobiDB-lite"/>
    </source>
</evidence>
<dbReference type="CDD" id="cd22786">
    <property type="entry name" value="DPBB_YuiC-like"/>
    <property type="match status" value="1"/>
</dbReference>
<dbReference type="CDD" id="cd00118">
    <property type="entry name" value="LysM"/>
    <property type="match status" value="2"/>
</dbReference>
<keyword evidence="1 3" id="KW-0732">Signal</keyword>
<feature type="domain" description="LysM" evidence="4">
    <location>
        <begin position="28"/>
        <end position="71"/>
    </location>
</feature>